<evidence type="ECO:0000256" key="1">
    <source>
        <dbReference type="SAM" id="Coils"/>
    </source>
</evidence>
<feature type="coiled-coil region" evidence="1">
    <location>
        <begin position="3"/>
        <end position="30"/>
    </location>
</feature>
<sequence length="55" mass="6212">MNQETIIARINQLSQDAEQLRNNLAATIGAIQDNQYWLEELKKGETLPEEAQQAA</sequence>
<organism evidence="2">
    <name type="scientific">uncultured Caudovirales phage</name>
    <dbReference type="NCBI Taxonomy" id="2100421"/>
    <lineage>
        <taxon>Viruses</taxon>
        <taxon>Duplodnaviria</taxon>
        <taxon>Heunggongvirae</taxon>
        <taxon>Uroviricota</taxon>
        <taxon>Caudoviricetes</taxon>
        <taxon>Peduoviridae</taxon>
        <taxon>Maltschvirus</taxon>
        <taxon>Maltschvirus maltsch</taxon>
    </lineage>
</organism>
<gene>
    <name evidence="2" type="ORF">UFOVP249_60</name>
</gene>
<name>A0A6J5LH74_9CAUD</name>
<reference evidence="2" key="1">
    <citation type="submission" date="2020-04" db="EMBL/GenBank/DDBJ databases">
        <authorList>
            <person name="Chiriac C."/>
            <person name="Salcher M."/>
            <person name="Ghai R."/>
            <person name="Kavagutti S V."/>
        </authorList>
    </citation>
    <scope>NUCLEOTIDE SEQUENCE</scope>
</reference>
<dbReference type="EMBL" id="LR796268">
    <property type="protein sequence ID" value="CAB4132912.1"/>
    <property type="molecule type" value="Genomic_DNA"/>
</dbReference>
<keyword evidence="1" id="KW-0175">Coiled coil</keyword>
<proteinExistence type="predicted"/>
<accession>A0A6J5LH74</accession>
<evidence type="ECO:0000313" key="2">
    <source>
        <dbReference type="EMBL" id="CAB4132912.1"/>
    </source>
</evidence>
<protein>
    <submittedName>
        <fullName evidence="2">Uncharacterized protein</fullName>
    </submittedName>
</protein>